<name>A0ABP1RC30_9HEXA</name>
<dbReference type="SMART" id="SM00320">
    <property type="entry name" value="WD40"/>
    <property type="match status" value="6"/>
</dbReference>
<dbReference type="EMBL" id="CAXLJM020000069">
    <property type="protein sequence ID" value="CAL8125928.1"/>
    <property type="molecule type" value="Genomic_DNA"/>
</dbReference>
<evidence type="ECO:0000256" key="10">
    <source>
        <dbReference type="ARBA" id="ARBA00032565"/>
    </source>
</evidence>
<keyword evidence="5" id="KW-0853">WD repeat</keyword>
<organism evidence="12 13">
    <name type="scientific">Orchesella dallaii</name>
    <dbReference type="NCBI Taxonomy" id="48710"/>
    <lineage>
        <taxon>Eukaryota</taxon>
        <taxon>Metazoa</taxon>
        <taxon>Ecdysozoa</taxon>
        <taxon>Arthropoda</taxon>
        <taxon>Hexapoda</taxon>
        <taxon>Collembola</taxon>
        <taxon>Entomobryomorpha</taxon>
        <taxon>Entomobryoidea</taxon>
        <taxon>Orchesellidae</taxon>
        <taxon>Orchesellinae</taxon>
        <taxon>Orchesella</taxon>
    </lineage>
</organism>
<dbReference type="SUPFAM" id="SSF50978">
    <property type="entry name" value="WD40 repeat-like"/>
    <property type="match status" value="1"/>
</dbReference>
<dbReference type="InterPro" id="IPR001680">
    <property type="entry name" value="WD40_rpt"/>
</dbReference>
<dbReference type="InterPro" id="IPR020472">
    <property type="entry name" value="WD40_PAC1"/>
</dbReference>
<evidence type="ECO:0000256" key="9">
    <source>
        <dbReference type="ARBA" id="ARBA00024017"/>
    </source>
</evidence>
<dbReference type="Pfam" id="PF00400">
    <property type="entry name" value="WD40"/>
    <property type="match status" value="3"/>
</dbReference>
<evidence type="ECO:0000256" key="8">
    <source>
        <dbReference type="ARBA" id="ARBA00023140"/>
    </source>
</evidence>
<keyword evidence="13" id="KW-1185">Reference proteome</keyword>
<keyword evidence="8" id="KW-0576">Peroxisome</keyword>
<evidence type="ECO:0000256" key="7">
    <source>
        <dbReference type="ARBA" id="ARBA00022927"/>
    </source>
</evidence>
<keyword evidence="7" id="KW-0653">Protein transport</keyword>
<dbReference type="InterPro" id="IPR036322">
    <property type="entry name" value="WD40_repeat_dom_sf"/>
</dbReference>
<sequence>MASPPFPQGSSPTIVSTDPGHGQAVKFSPFSGHRFACATGSDYGLSGAGYLFIMERNETTGKIAPILRMDYKDNFLDVCWSETEPNVFCGASGDGYIQVWNLGNKFPKVPIHEFKGHKREMSSVEWCLAKFGNTLLASSWDGTVCTYDMTSQWPLVKMPVSDVIVYQSVWSPHAPGNFITASADGVLQLWDLNVNNLKPQIYLSASDTELLTCDWAKYTPTLVITAGADSTIRGWDLRNYKSPIFQIDDHGHAVKKAKFSPYSPTTIASTGYDMSLRIFDYHISDINIEILNLHSEFVYGLDWNMHVRNEIATCAWDKTVQLTIPNCLKGL</sequence>
<keyword evidence="4" id="KW-0963">Cytoplasm</keyword>
<evidence type="ECO:0000256" key="1">
    <source>
        <dbReference type="ARBA" id="ARBA00004253"/>
    </source>
</evidence>
<dbReference type="PANTHER" id="PTHR46027:SF1">
    <property type="entry name" value="PEROXISOMAL TARGETING SIGNAL 2 RECEPTOR"/>
    <property type="match status" value="1"/>
</dbReference>
<keyword evidence="6" id="KW-0677">Repeat</keyword>
<evidence type="ECO:0000256" key="3">
    <source>
        <dbReference type="ARBA" id="ARBA00022448"/>
    </source>
</evidence>
<evidence type="ECO:0000256" key="5">
    <source>
        <dbReference type="ARBA" id="ARBA00022574"/>
    </source>
</evidence>
<evidence type="ECO:0000256" key="11">
    <source>
        <dbReference type="SAM" id="MobiDB-lite"/>
    </source>
</evidence>
<comment type="caution">
    <text evidence="12">The sequence shown here is derived from an EMBL/GenBank/DDBJ whole genome shotgun (WGS) entry which is preliminary data.</text>
</comment>
<evidence type="ECO:0000256" key="4">
    <source>
        <dbReference type="ARBA" id="ARBA00022490"/>
    </source>
</evidence>
<dbReference type="InterPro" id="IPR015943">
    <property type="entry name" value="WD40/YVTN_repeat-like_dom_sf"/>
</dbReference>
<feature type="region of interest" description="Disordered" evidence="11">
    <location>
        <begin position="1"/>
        <end position="20"/>
    </location>
</feature>
<evidence type="ECO:0000313" key="12">
    <source>
        <dbReference type="EMBL" id="CAL8125928.1"/>
    </source>
</evidence>
<comment type="subcellular location">
    <subcellularLocation>
        <location evidence="2">Cytoplasm</location>
        <location evidence="2">Cytosol</location>
    </subcellularLocation>
    <subcellularLocation>
        <location evidence="1">Peroxisome matrix</location>
    </subcellularLocation>
</comment>
<dbReference type="Proteomes" id="UP001642540">
    <property type="component" value="Unassembled WGS sequence"/>
</dbReference>
<proteinExistence type="inferred from homology"/>
<gene>
    <name evidence="12" type="ORF">ODALV1_LOCUS21192</name>
</gene>
<protein>
    <recommendedName>
        <fullName evidence="10">Peroxin-7</fullName>
    </recommendedName>
</protein>
<evidence type="ECO:0000256" key="6">
    <source>
        <dbReference type="ARBA" id="ARBA00022737"/>
    </source>
</evidence>
<keyword evidence="3" id="KW-0813">Transport</keyword>
<accession>A0ABP1RC30</accession>
<dbReference type="PROSITE" id="PS00678">
    <property type="entry name" value="WD_REPEATS_1"/>
    <property type="match status" value="1"/>
</dbReference>
<dbReference type="InterPro" id="IPR044536">
    <property type="entry name" value="PEX7"/>
</dbReference>
<evidence type="ECO:0000256" key="2">
    <source>
        <dbReference type="ARBA" id="ARBA00004514"/>
    </source>
</evidence>
<comment type="similarity">
    <text evidence="9">Belongs to the WD repeat peroxin-7 family.</text>
</comment>
<dbReference type="Gene3D" id="2.130.10.10">
    <property type="entry name" value="YVTN repeat-like/Quinoprotein amine dehydrogenase"/>
    <property type="match status" value="1"/>
</dbReference>
<evidence type="ECO:0000313" key="13">
    <source>
        <dbReference type="Proteomes" id="UP001642540"/>
    </source>
</evidence>
<dbReference type="InterPro" id="IPR019775">
    <property type="entry name" value="WD40_repeat_CS"/>
</dbReference>
<dbReference type="PANTHER" id="PTHR46027">
    <property type="entry name" value="PEROXISOMAL TARGETING SIGNAL 2 RECEPTOR"/>
    <property type="match status" value="1"/>
</dbReference>
<reference evidence="12 13" key="1">
    <citation type="submission" date="2024-08" db="EMBL/GenBank/DDBJ databases">
        <authorList>
            <person name="Cucini C."/>
            <person name="Frati F."/>
        </authorList>
    </citation>
    <scope>NUCLEOTIDE SEQUENCE [LARGE SCALE GENOMIC DNA]</scope>
</reference>
<dbReference type="PRINTS" id="PR00320">
    <property type="entry name" value="GPROTEINBRPT"/>
</dbReference>